<dbReference type="CDD" id="cd11715">
    <property type="entry name" value="THUMP_AdoMetMT"/>
    <property type="match status" value="1"/>
</dbReference>
<comment type="caution">
    <text evidence="5">The sequence shown here is derived from an EMBL/GenBank/DDBJ whole genome shotgun (WGS) entry which is preliminary data.</text>
</comment>
<dbReference type="PROSITE" id="PS00092">
    <property type="entry name" value="N6_MTASE"/>
    <property type="match status" value="1"/>
</dbReference>
<dbReference type="GO" id="GO:0003676">
    <property type="term" value="F:nucleic acid binding"/>
    <property type="evidence" value="ECO:0007669"/>
    <property type="project" value="InterPro"/>
</dbReference>
<dbReference type="EMBL" id="JAAGRR010000002">
    <property type="protein sequence ID" value="NDY41359.1"/>
    <property type="molecule type" value="Genomic_DNA"/>
</dbReference>
<dbReference type="Gene3D" id="3.40.50.150">
    <property type="entry name" value="Vaccinia Virus protein VP39"/>
    <property type="match status" value="1"/>
</dbReference>
<keyword evidence="2 5" id="KW-0808">Transferase</keyword>
<dbReference type="SUPFAM" id="SSF53335">
    <property type="entry name" value="S-adenosyl-L-methionine-dependent methyltransferases"/>
    <property type="match status" value="1"/>
</dbReference>
<dbReference type="Gene3D" id="3.30.2130.30">
    <property type="match status" value="1"/>
</dbReference>
<organism evidence="5 6">
    <name type="scientific">Dissulfurirhabdus thermomarina</name>
    <dbReference type="NCBI Taxonomy" id="1765737"/>
    <lineage>
        <taxon>Bacteria</taxon>
        <taxon>Deltaproteobacteria</taxon>
        <taxon>Dissulfurirhabdaceae</taxon>
        <taxon>Dissulfurirhabdus</taxon>
    </lineage>
</organism>
<proteinExistence type="predicted"/>
<name>A0A6N9TJU8_DISTH</name>
<dbReference type="Pfam" id="PF01170">
    <property type="entry name" value="UPF0020"/>
    <property type="match status" value="1"/>
</dbReference>
<dbReference type="InterPro" id="IPR054170">
    <property type="entry name" value="RlmL_1st"/>
</dbReference>
<dbReference type="GO" id="GO:0070043">
    <property type="term" value="F:rRNA (guanine-N7-)-methyltransferase activity"/>
    <property type="evidence" value="ECO:0007669"/>
    <property type="project" value="TreeGrafter"/>
</dbReference>
<evidence type="ECO:0000313" key="6">
    <source>
        <dbReference type="Proteomes" id="UP000469346"/>
    </source>
</evidence>
<dbReference type="InterPro" id="IPR029063">
    <property type="entry name" value="SAM-dependent_MTases_sf"/>
</dbReference>
<evidence type="ECO:0000313" key="5">
    <source>
        <dbReference type="EMBL" id="NDY41359.1"/>
    </source>
</evidence>
<dbReference type="RefSeq" id="WP_163297516.1">
    <property type="nucleotide sequence ID" value="NZ_JAAGRR010000002.1"/>
</dbReference>
<feature type="domain" description="Ribosomal RNA large subunit methyltransferase K/L-like methyltransferase" evidence="3">
    <location>
        <begin position="178"/>
        <end position="354"/>
    </location>
</feature>
<evidence type="ECO:0000259" key="3">
    <source>
        <dbReference type="Pfam" id="PF01170"/>
    </source>
</evidence>
<keyword evidence="1 5" id="KW-0489">Methyltransferase</keyword>
<evidence type="ECO:0000256" key="1">
    <source>
        <dbReference type="ARBA" id="ARBA00022603"/>
    </source>
</evidence>
<feature type="domain" description="RlmL ferredoxin-like" evidence="4">
    <location>
        <begin position="22"/>
        <end position="75"/>
    </location>
</feature>
<sequence length="390" mass="41540">MQARGERGETTGRAASGTVHRLFAVAPPGLEAVTAREVETLGTPGRVRPGGVEFRGDLRGLYRANLHLRTAHRVLVRVAAFAAPGLAAVARETARYPWEIYVPAGCPVRVRVTAHRSRLYHTGAVAERVLRGIADRLGRSVEPASGPSGAGEVLLVVRVAGSHLQVSVDSSGAHLHRRGWRRAHAAASLRETLAAGMLLAAGWDGTAPLLDPFCGAGTIAVEAAFIAAGRAPGIARSFAFEAWRNFDPALFDELRELARRQERPVTAAIRGADLDPRAVRAARANAARAGVAEAVTFLRAPVEALEPVGDAPGWIVSDPPYGRRSRVPGGAERAWAALGRRLRRRFSGWRVVVLGPDRLAPALGLPLEPLALLDNGGLKVRLLRGRVPGR</sequence>
<gene>
    <name evidence="5" type="ORF">G3N55_00645</name>
</gene>
<dbReference type="Proteomes" id="UP000469346">
    <property type="component" value="Unassembled WGS sequence"/>
</dbReference>
<dbReference type="PANTHER" id="PTHR47313">
    <property type="entry name" value="RIBOSOMAL RNA LARGE SUBUNIT METHYLTRANSFERASE K/L"/>
    <property type="match status" value="1"/>
</dbReference>
<protein>
    <submittedName>
        <fullName evidence="5">Class I SAM-dependent RNA methyltransferase</fullName>
    </submittedName>
</protein>
<dbReference type="AlphaFoldDB" id="A0A6N9TJU8"/>
<dbReference type="Pfam" id="PF22020">
    <property type="entry name" value="RlmL_1st"/>
    <property type="match status" value="1"/>
</dbReference>
<dbReference type="GO" id="GO:0008990">
    <property type="term" value="F:rRNA (guanine-N2-)-methyltransferase activity"/>
    <property type="evidence" value="ECO:0007669"/>
    <property type="project" value="TreeGrafter"/>
</dbReference>
<dbReference type="PANTHER" id="PTHR47313:SF1">
    <property type="entry name" value="RIBOSOMAL RNA LARGE SUBUNIT METHYLTRANSFERASE K_L"/>
    <property type="match status" value="1"/>
</dbReference>
<dbReference type="InterPro" id="IPR002052">
    <property type="entry name" value="DNA_methylase_N6_adenine_CS"/>
</dbReference>
<evidence type="ECO:0000256" key="2">
    <source>
        <dbReference type="ARBA" id="ARBA00022679"/>
    </source>
</evidence>
<evidence type="ECO:0000259" key="4">
    <source>
        <dbReference type="Pfam" id="PF22020"/>
    </source>
</evidence>
<accession>A0A6N9TJU8</accession>
<reference evidence="5 6" key="1">
    <citation type="submission" date="2020-02" db="EMBL/GenBank/DDBJ databases">
        <title>Comparative genomics of sulfur disproportionating microorganisms.</title>
        <authorList>
            <person name="Ward L.M."/>
            <person name="Bertran E."/>
            <person name="Johnston D.T."/>
        </authorList>
    </citation>
    <scope>NUCLEOTIDE SEQUENCE [LARGE SCALE GENOMIC DNA]</scope>
    <source>
        <strain evidence="5 6">DSM 100025</strain>
    </source>
</reference>
<keyword evidence="6" id="KW-1185">Reference proteome</keyword>
<dbReference type="InterPro" id="IPR000241">
    <property type="entry name" value="RlmKL-like_Mtase"/>
</dbReference>